<reference evidence="1" key="1">
    <citation type="submission" date="2019-12" db="EMBL/GenBank/DDBJ databases">
        <title>Genome sequencing and annotation of Brassica cretica.</title>
        <authorList>
            <person name="Studholme D.J."/>
            <person name="Sarris P."/>
        </authorList>
    </citation>
    <scope>NUCLEOTIDE SEQUENCE</scope>
    <source>
        <strain evidence="1">PFS-109/04</strain>
        <tissue evidence="1">Leaf</tissue>
    </source>
</reference>
<dbReference type="Proteomes" id="UP000712600">
    <property type="component" value="Unassembled WGS sequence"/>
</dbReference>
<comment type="caution">
    <text evidence="1">The sequence shown here is derived from an EMBL/GenBank/DDBJ whole genome shotgun (WGS) entry which is preliminary data.</text>
</comment>
<name>A0A8S9S5E3_BRACR</name>
<protein>
    <submittedName>
        <fullName evidence="1">Uncharacterized protein</fullName>
    </submittedName>
</protein>
<dbReference type="AlphaFoldDB" id="A0A8S9S5E3"/>
<accession>A0A8S9S5E3</accession>
<evidence type="ECO:0000313" key="1">
    <source>
        <dbReference type="EMBL" id="KAF3587462.1"/>
    </source>
</evidence>
<proteinExistence type="predicted"/>
<evidence type="ECO:0000313" key="2">
    <source>
        <dbReference type="Proteomes" id="UP000712600"/>
    </source>
</evidence>
<gene>
    <name evidence="1" type="ORF">F2Q69_00029693</name>
</gene>
<organism evidence="1 2">
    <name type="scientific">Brassica cretica</name>
    <name type="common">Mustard</name>
    <dbReference type="NCBI Taxonomy" id="69181"/>
    <lineage>
        <taxon>Eukaryota</taxon>
        <taxon>Viridiplantae</taxon>
        <taxon>Streptophyta</taxon>
        <taxon>Embryophyta</taxon>
        <taxon>Tracheophyta</taxon>
        <taxon>Spermatophyta</taxon>
        <taxon>Magnoliopsida</taxon>
        <taxon>eudicotyledons</taxon>
        <taxon>Gunneridae</taxon>
        <taxon>Pentapetalae</taxon>
        <taxon>rosids</taxon>
        <taxon>malvids</taxon>
        <taxon>Brassicales</taxon>
        <taxon>Brassicaceae</taxon>
        <taxon>Brassiceae</taxon>
        <taxon>Brassica</taxon>
    </lineage>
</organism>
<dbReference type="EMBL" id="QGKX02000088">
    <property type="protein sequence ID" value="KAF3587462.1"/>
    <property type="molecule type" value="Genomic_DNA"/>
</dbReference>
<sequence length="151" mass="16655">MIIITILGSGSPSIKRPDGEALFHSQGDCHASHRVFTGSPLSVNDDIRHQLEPRWSILMHNKVLSVGFLQDVVDPMVEASRSSITMPSSNGVTKKRRILRTLTVGDATAIPGSQGFALIRSSHKDLVCITFSQQREQAILEFHCKTFESLD</sequence>